<feature type="transmembrane region" description="Helical" evidence="7">
    <location>
        <begin position="687"/>
        <end position="705"/>
    </location>
</feature>
<evidence type="ECO:0000256" key="2">
    <source>
        <dbReference type="ARBA" id="ARBA00022692"/>
    </source>
</evidence>
<feature type="coiled-coil region" evidence="5">
    <location>
        <begin position="1140"/>
        <end position="1167"/>
    </location>
</feature>
<dbReference type="Pfam" id="PF00520">
    <property type="entry name" value="Ion_trans"/>
    <property type="match status" value="1"/>
</dbReference>
<dbReference type="Gene3D" id="2.60.120.10">
    <property type="entry name" value="Jelly Rolls"/>
    <property type="match status" value="1"/>
</dbReference>
<feature type="region of interest" description="Disordered" evidence="6">
    <location>
        <begin position="1167"/>
        <end position="1291"/>
    </location>
</feature>
<comment type="subcellular location">
    <subcellularLocation>
        <location evidence="1">Membrane</location>
        <topology evidence="1">Multi-pass membrane protein</topology>
    </subcellularLocation>
</comment>
<keyword evidence="4 7" id="KW-0472">Membrane</keyword>
<accession>A0ABN9TNS9</accession>
<evidence type="ECO:0000259" key="8">
    <source>
        <dbReference type="Pfam" id="PF00520"/>
    </source>
</evidence>
<name>A0ABN9TNS9_9DINO</name>
<dbReference type="Gene3D" id="1.10.287.70">
    <property type="match status" value="1"/>
</dbReference>
<keyword evidence="5" id="KW-0175">Coiled coil</keyword>
<evidence type="ECO:0000256" key="4">
    <source>
        <dbReference type="ARBA" id="ARBA00023136"/>
    </source>
</evidence>
<feature type="transmembrane region" description="Helical" evidence="7">
    <location>
        <begin position="882"/>
        <end position="900"/>
    </location>
</feature>
<dbReference type="PANTHER" id="PTHR10217:SF435">
    <property type="entry name" value="POTASSIUM VOLTAGE-GATED CHANNEL PROTEIN EAG"/>
    <property type="match status" value="1"/>
</dbReference>
<evidence type="ECO:0000256" key="3">
    <source>
        <dbReference type="ARBA" id="ARBA00022989"/>
    </source>
</evidence>
<keyword evidence="10" id="KW-1185">Reference proteome</keyword>
<evidence type="ECO:0000256" key="6">
    <source>
        <dbReference type="SAM" id="MobiDB-lite"/>
    </source>
</evidence>
<feature type="transmembrane region" description="Helical" evidence="7">
    <location>
        <begin position="912"/>
        <end position="933"/>
    </location>
</feature>
<organism evidence="9 10">
    <name type="scientific">Prorocentrum cordatum</name>
    <dbReference type="NCBI Taxonomy" id="2364126"/>
    <lineage>
        <taxon>Eukaryota</taxon>
        <taxon>Sar</taxon>
        <taxon>Alveolata</taxon>
        <taxon>Dinophyceae</taxon>
        <taxon>Prorocentrales</taxon>
        <taxon>Prorocentraceae</taxon>
        <taxon>Prorocentrum</taxon>
    </lineage>
</organism>
<gene>
    <name evidence="9" type="ORF">PCOR1329_LOCUS40869</name>
</gene>
<evidence type="ECO:0000256" key="7">
    <source>
        <dbReference type="SAM" id="Phobius"/>
    </source>
</evidence>
<feature type="transmembrane region" description="Helical" evidence="7">
    <location>
        <begin position="362"/>
        <end position="384"/>
    </location>
</feature>
<feature type="compositionally biased region" description="Basic residues" evidence="6">
    <location>
        <begin position="1237"/>
        <end position="1251"/>
    </location>
</feature>
<feature type="domain" description="Ion transport" evidence="8">
    <location>
        <begin position="655"/>
        <end position="931"/>
    </location>
</feature>
<evidence type="ECO:0000256" key="1">
    <source>
        <dbReference type="ARBA" id="ARBA00004141"/>
    </source>
</evidence>
<feature type="compositionally biased region" description="Low complexity" evidence="6">
    <location>
        <begin position="1209"/>
        <end position="1228"/>
    </location>
</feature>
<feature type="transmembrane region" description="Helical" evidence="7">
    <location>
        <begin position="654"/>
        <end position="675"/>
    </location>
</feature>
<dbReference type="SUPFAM" id="SSF81324">
    <property type="entry name" value="Voltage-gated potassium channels"/>
    <property type="match status" value="1"/>
</dbReference>
<evidence type="ECO:0000313" key="10">
    <source>
        <dbReference type="Proteomes" id="UP001189429"/>
    </source>
</evidence>
<reference evidence="9" key="1">
    <citation type="submission" date="2023-10" db="EMBL/GenBank/DDBJ databases">
        <authorList>
            <person name="Chen Y."/>
            <person name="Shah S."/>
            <person name="Dougan E. K."/>
            <person name="Thang M."/>
            <person name="Chan C."/>
        </authorList>
    </citation>
    <scope>NUCLEOTIDE SEQUENCE [LARGE SCALE GENOMIC DNA]</scope>
</reference>
<comment type="caution">
    <text evidence="9">The sequence shown here is derived from an EMBL/GenBank/DDBJ whole genome shotgun (WGS) entry which is preliminary data.</text>
</comment>
<dbReference type="InterPro" id="IPR005821">
    <property type="entry name" value="Ion_trans_dom"/>
</dbReference>
<dbReference type="SUPFAM" id="SSF51206">
    <property type="entry name" value="cAMP-binding domain-like"/>
    <property type="match status" value="1"/>
</dbReference>
<feature type="compositionally biased region" description="Low complexity" evidence="6">
    <location>
        <begin position="414"/>
        <end position="426"/>
    </location>
</feature>
<proteinExistence type="predicted"/>
<keyword evidence="2 7" id="KW-0812">Transmembrane</keyword>
<dbReference type="InterPro" id="IPR014710">
    <property type="entry name" value="RmlC-like_jellyroll"/>
</dbReference>
<dbReference type="InterPro" id="IPR018490">
    <property type="entry name" value="cNMP-bd_dom_sf"/>
</dbReference>
<feature type="transmembrane region" description="Helical" evidence="7">
    <location>
        <begin position="819"/>
        <end position="836"/>
    </location>
</feature>
<protein>
    <recommendedName>
        <fullName evidence="8">Ion transport domain-containing protein</fullName>
    </recommendedName>
</protein>
<feature type="region of interest" description="Disordered" evidence="6">
    <location>
        <begin position="400"/>
        <end position="428"/>
    </location>
</feature>
<dbReference type="PANTHER" id="PTHR10217">
    <property type="entry name" value="VOLTAGE AND LIGAND GATED POTASSIUM CHANNEL"/>
    <property type="match status" value="1"/>
</dbReference>
<keyword evidence="3 7" id="KW-1133">Transmembrane helix</keyword>
<sequence length="1321" mass="144739">MVPDHGLSARSQKSTPAPASLGRLVPVAFVVCNILVLYNIYTWLHIVPMINHENTRSRGMAEGCVFNILVGLMTICYARCLLTSPGGIPDREQDPAWEYVGQDGRPSQMREGLIETKRDGQRRSMGPAAKIVAVAAVAAVADAALWIIGEQGATCTQTCEAKSGTCVDVDWESEPQTQEDVYKLLCLDCSALAVDVNQKTAAEEQVWQYAPAHMANDPTICKHTGYDSLCDEVPDPRMARQCKCEGVAGTQPPCPGEAAAKAPAGGEACEHKSDGCEIDCQVDGSPLECDGTSCCELFQEALAELHGDGGSSDPSAEVGCGMVLEVVQQRCESCSACRAGAAEGGARVLTDGALAGRRPSGAAAAAALAALGAAAVLGGAAAALGRGGAARARAAAREAGPQATLEENAPINSAGRAAPAGVGQAPRGRRAARAMVGTQSTAEAFETHLQAITLALDLQAKLVRSALDLHPAWSPLDSNSAEGAISRVSAAISDLRHELGVATTTAGPGEPPTTTAVEALADKAYPSSATMAAPIAGLSTIPKRRLSFASRGSFGSRSSNGSQLGRHVQRIPTVEEEPEAGQRMDVKSLNYKLTDSCSIIGDDNDPAIDGDLPMWSLDSIDTNWMTRASVSAVSMRHTSPCVHGSLNPDWSLRLAWDLFVISMVLCDCVILPYQLAEFRTDKGFDAVWLWFTVIIFLCDLILNFFTGYHAGKKDEHLQEGTLVTDRKSVAIHYLRGWFWIDFLSTVPWSKVAEAFNSDGRMDTSSAGQVTKLAKIIKLTRLLRLMRMLRLYKVSVVWESLEGRIGSITALNVVSMLRVLGIWTAICHWGACVWWMVGKRDSLVMLLTMQDDVPDGLHWTELPRVHSAYDDFGQWRWVDRPAFEQYIFCFYWILGVMRTMPAEVTPVNLTERIFVLVFMFFAVMAFAVNVTRITQAWFRFGARKDAFKEEMACVRMHLRTMKCGNAVQLRTQAFLKHLFEKRKIHAKELGLLNTLPEGLKRKLNHSHRIHYLRMIPRLRDWMDQALQLVCDATTAVDFLPGDKLTMKDHEAEAAYVLMRGGLQVYVPSSRQASLLHGRPSNDSTATGLLSMLWRMSLSNESQERLTVVDDHCLFDHEGIVVPLCRDTVVVMECSELLRIDRQAFKEAMKELRVRRNHARNRRRELEMQRLRMSDSVRSSHSRDLRTSDSIQEMLVCPSTRAPAATPCGNRSSPPTWSGSGGTATASPSRTTREEERRRQRPRKSTASRRPEKRGRQQPERRTGRHRAPRSCGSSARPGARSIPPPPPGEACWSRAQASCFRRQCARPPHRLAWRVAGSVATA</sequence>
<dbReference type="InterPro" id="IPR050818">
    <property type="entry name" value="KCNH_animal-type"/>
</dbReference>
<dbReference type="EMBL" id="CAUYUJ010014926">
    <property type="protein sequence ID" value="CAK0847738.1"/>
    <property type="molecule type" value="Genomic_DNA"/>
</dbReference>
<feature type="transmembrane region" description="Helical" evidence="7">
    <location>
        <begin position="60"/>
        <end position="82"/>
    </location>
</feature>
<dbReference type="Proteomes" id="UP001189429">
    <property type="component" value="Unassembled WGS sequence"/>
</dbReference>
<feature type="transmembrane region" description="Helical" evidence="7">
    <location>
        <begin position="21"/>
        <end position="40"/>
    </location>
</feature>
<evidence type="ECO:0000256" key="5">
    <source>
        <dbReference type="SAM" id="Coils"/>
    </source>
</evidence>
<evidence type="ECO:0000313" key="9">
    <source>
        <dbReference type="EMBL" id="CAK0847738.1"/>
    </source>
</evidence>